<gene>
    <name evidence="1" type="ORF">V1477_010631</name>
</gene>
<dbReference type="AlphaFoldDB" id="A0ABD2C2H8"/>
<keyword evidence="2" id="KW-1185">Reference proteome</keyword>
<evidence type="ECO:0000313" key="1">
    <source>
        <dbReference type="EMBL" id="KAL2739242.1"/>
    </source>
</evidence>
<dbReference type="EMBL" id="JAYRBN010000061">
    <property type="protein sequence ID" value="KAL2739242.1"/>
    <property type="molecule type" value="Genomic_DNA"/>
</dbReference>
<accession>A0ABD2C2H8</accession>
<evidence type="ECO:0000313" key="2">
    <source>
        <dbReference type="Proteomes" id="UP001607303"/>
    </source>
</evidence>
<comment type="caution">
    <text evidence="1">The sequence shown here is derived from an EMBL/GenBank/DDBJ whole genome shotgun (WGS) entry which is preliminary data.</text>
</comment>
<proteinExistence type="predicted"/>
<reference evidence="1 2" key="1">
    <citation type="journal article" date="2024" name="Ann. Entomol. Soc. Am.">
        <title>Genomic analyses of the southern and eastern yellowjacket wasps (Hymenoptera: Vespidae) reveal evolutionary signatures of social life.</title>
        <authorList>
            <person name="Catto M.A."/>
            <person name="Caine P.B."/>
            <person name="Orr S.E."/>
            <person name="Hunt B.G."/>
            <person name="Goodisman M.A.D."/>
        </authorList>
    </citation>
    <scope>NUCLEOTIDE SEQUENCE [LARGE SCALE GENOMIC DNA]</scope>
    <source>
        <strain evidence="1">232</strain>
        <tissue evidence="1">Head and thorax</tissue>
    </source>
</reference>
<name>A0ABD2C2H8_VESMC</name>
<sequence length="168" mass="19255">MKNCLPATKCVNGRNIKTDSSAPQEDKSGTYATSAVYFYNFRSSHGVQDRDGLNTQIKYKHSTAWGLIKYLYKVRQIGVSESKVTVDKNYNFVVGRRKDVERKRNSKGMTDILKNVKLLCNFEFVTLQTNRTVPRGITYAVSMAVVANIQYLEKSRTYRTSAQKFKDR</sequence>
<organism evidence="1 2">
    <name type="scientific">Vespula maculifrons</name>
    <name type="common">Eastern yellow jacket</name>
    <name type="synonym">Wasp</name>
    <dbReference type="NCBI Taxonomy" id="7453"/>
    <lineage>
        <taxon>Eukaryota</taxon>
        <taxon>Metazoa</taxon>
        <taxon>Ecdysozoa</taxon>
        <taxon>Arthropoda</taxon>
        <taxon>Hexapoda</taxon>
        <taxon>Insecta</taxon>
        <taxon>Pterygota</taxon>
        <taxon>Neoptera</taxon>
        <taxon>Endopterygota</taxon>
        <taxon>Hymenoptera</taxon>
        <taxon>Apocrita</taxon>
        <taxon>Aculeata</taxon>
        <taxon>Vespoidea</taxon>
        <taxon>Vespidae</taxon>
        <taxon>Vespinae</taxon>
        <taxon>Vespula</taxon>
    </lineage>
</organism>
<dbReference type="Proteomes" id="UP001607303">
    <property type="component" value="Unassembled WGS sequence"/>
</dbReference>
<protein>
    <submittedName>
        <fullName evidence="1">Uncharacterized protein</fullName>
    </submittedName>
</protein>